<organism evidence="1 2">
    <name type="scientific">Larimichthys crocea</name>
    <name type="common">Large yellow croaker</name>
    <name type="synonym">Pseudosciaena crocea</name>
    <dbReference type="NCBI Taxonomy" id="215358"/>
    <lineage>
        <taxon>Eukaryota</taxon>
        <taxon>Metazoa</taxon>
        <taxon>Chordata</taxon>
        <taxon>Craniata</taxon>
        <taxon>Vertebrata</taxon>
        <taxon>Euteleostomi</taxon>
        <taxon>Actinopterygii</taxon>
        <taxon>Neopterygii</taxon>
        <taxon>Teleostei</taxon>
        <taxon>Neoteleostei</taxon>
        <taxon>Acanthomorphata</taxon>
        <taxon>Eupercaria</taxon>
        <taxon>Sciaenidae</taxon>
        <taxon>Larimichthys</taxon>
    </lineage>
</organism>
<gene>
    <name evidence="1" type="ORF">E3U43_019583</name>
</gene>
<dbReference type="EMBL" id="CM011687">
    <property type="protein sequence ID" value="TMS10590.1"/>
    <property type="molecule type" value="Genomic_DNA"/>
</dbReference>
<accession>A0ACD3QTW1</accession>
<protein>
    <submittedName>
        <fullName evidence="1">Uncharacterized protein</fullName>
    </submittedName>
</protein>
<proteinExistence type="predicted"/>
<name>A0ACD3QTW1_LARCR</name>
<sequence>MCLSCSPISTVATYVGEIQSRVTQNLDAAREQVEPYVQQAGDTANKKLTDISSMLKTQAEDLGQQLGTQAEGIKTQLEATAQELRTSLEGKIDELTELFSPLATQIREQLETIVDKVKETAASAA</sequence>
<evidence type="ECO:0000313" key="2">
    <source>
        <dbReference type="Proteomes" id="UP000793456"/>
    </source>
</evidence>
<reference evidence="1" key="1">
    <citation type="submission" date="2018-11" db="EMBL/GenBank/DDBJ databases">
        <title>The sequence and de novo assembly of Larimichthys crocea genome using PacBio and Hi-C technologies.</title>
        <authorList>
            <person name="Xu P."/>
            <person name="Chen B."/>
            <person name="Zhou Z."/>
            <person name="Ke Q."/>
            <person name="Wu Y."/>
            <person name="Bai H."/>
            <person name="Pu F."/>
        </authorList>
    </citation>
    <scope>NUCLEOTIDE SEQUENCE</scope>
    <source>
        <tissue evidence="1">Muscle</tissue>
    </source>
</reference>
<dbReference type="Proteomes" id="UP000793456">
    <property type="component" value="Chromosome XIV"/>
</dbReference>
<comment type="caution">
    <text evidence="1">The sequence shown here is derived from an EMBL/GenBank/DDBJ whole genome shotgun (WGS) entry which is preliminary data.</text>
</comment>
<keyword evidence="2" id="KW-1185">Reference proteome</keyword>
<evidence type="ECO:0000313" key="1">
    <source>
        <dbReference type="EMBL" id="TMS10590.1"/>
    </source>
</evidence>